<protein>
    <submittedName>
        <fullName evidence="3">Uncharacterized protein</fullName>
    </submittedName>
</protein>
<dbReference type="AlphaFoldDB" id="A0A142JKJ5"/>
<feature type="region of interest" description="Disordered" evidence="1">
    <location>
        <begin position="234"/>
        <end position="277"/>
    </location>
</feature>
<evidence type="ECO:0000256" key="1">
    <source>
        <dbReference type="SAM" id="MobiDB-lite"/>
    </source>
</evidence>
<sequence>MAAGGIMVIVELLAFFLAATLPKQALRAVRIKLLTLGVALLGFEAGTLYFTQVALVEASQAVARGQNTRIEELRHSISAQRAALATIQEAANRQSQSRHAWIREAAVAQASKAVHINAAVSAQAAELADLEARVVATTRDVLGKEGMIAYALARSLLLVLMGVVLFSVAGALIQARREQAAGGSLAAKKPCSTAVARTAGAPSHGGGRYAAVPLAFMSLLPSAIAQQVSVQSWTPQQPSIKEPQRAAPTGNVSAEVTENDAPPEEQRRVASVKDSGTGDDDGWRFVRVRADILAGKIKPSLRSIYAAHGATQVVASRYLAAMLAAGELKRSGKGYALV</sequence>
<dbReference type="Proteomes" id="UP000075238">
    <property type="component" value="Chromosome 1"/>
</dbReference>
<evidence type="ECO:0000313" key="4">
    <source>
        <dbReference type="Proteomes" id="UP000075238"/>
    </source>
</evidence>
<organism evidence="3 4">
    <name type="scientific">Cupriavidus nantongensis</name>
    <dbReference type="NCBI Taxonomy" id="1796606"/>
    <lineage>
        <taxon>Bacteria</taxon>
        <taxon>Pseudomonadati</taxon>
        <taxon>Pseudomonadota</taxon>
        <taxon>Betaproteobacteria</taxon>
        <taxon>Burkholderiales</taxon>
        <taxon>Burkholderiaceae</taxon>
        <taxon>Cupriavidus</taxon>
    </lineage>
</organism>
<feature type="transmembrane region" description="Helical" evidence="2">
    <location>
        <begin position="147"/>
        <end position="173"/>
    </location>
</feature>
<keyword evidence="2" id="KW-1133">Transmembrane helix</keyword>
<evidence type="ECO:0000256" key="2">
    <source>
        <dbReference type="SAM" id="Phobius"/>
    </source>
</evidence>
<accession>A0A142JKJ5</accession>
<evidence type="ECO:0000313" key="3">
    <source>
        <dbReference type="EMBL" id="AMR78607.1"/>
    </source>
</evidence>
<feature type="transmembrane region" description="Helical" evidence="2">
    <location>
        <begin position="6"/>
        <end position="21"/>
    </location>
</feature>
<gene>
    <name evidence="3" type="ORF">A2G96_13125</name>
</gene>
<reference evidence="3 4" key="1">
    <citation type="submission" date="2016-03" db="EMBL/GenBank/DDBJ databases">
        <title>Complete genome sequence of a novel chlorpyrifos degrading bacterium, Cupriavidus nantongensis sp. X1.</title>
        <authorList>
            <person name="Fang L."/>
        </authorList>
    </citation>
    <scope>NUCLEOTIDE SEQUENCE [LARGE SCALE GENOMIC DNA]</scope>
    <source>
        <strain evidence="3 4">X1</strain>
    </source>
</reference>
<keyword evidence="4" id="KW-1185">Reference proteome</keyword>
<proteinExistence type="predicted"/>
<keyword evidence="2" id="KW-0472">Membrane</keyword>
<dbReference type="STRING" id="1796606.A2G96_13125"/>
<feature type="transmembrane region" description="Helical" evidence="2">
    <location>
        <begin position="33"/>
        <end position="51"/>
    </location>
</feature>
<keyword evidence="2" id="KW-0812">Transmembrane</keyword>
<dbReference type="KEGG" id="cnan:A2G96_13125"/>
<name>A0A142JKJ5_9BURK</name>
<dbReference type="EMBL" id="CP014844">
    <property type="protein sequence ID" value="AMR78607.1"/>
    <property type="molecule type" value="Genomic_DNA"/>
</dbReference>